<dbReference type="KEGG" id="lug:FPZ22_05575"/>
<dbReference type="InterPro" id="IPR005467">
    <property type="entry name" value="His_kinase_dom"/>
</dbReference>
<dbReference type="PROSITE" id="PS50851">
    <property type="entry name" value="CHEW"/>
    <property type="match status" value="1"/>
</dbReference>
<dbReference type="GO" id="GO:0005737">
    <property type="term" value="C:cytoplasm"/>
    <property type="evidence" value="ECO:0007669"/>
    <property type="project" value="InterPro"/>
</dbReference>
<evidence type="ECO:0000256" key="8">
    <source>
        <dbReference type="ARBA" id="ARBA00022777"/>
    </source>
</evidence>
<proteinExistence type="predicted"/>
<dbReference type="CDD" id="cd00088">
    <property type="entry name" value="HPT"/>
    <property type="match status" value="1"/>
</dbReference>
<dbReference type="Gene3D" id="1.20.120.160">
    <property type="entry name" value="HPT domain"/>
    <property type="match status" value="1"/>
</dbReference>
<dbReference type="InterPro" id="IPR008207">
    <property type="entry name" value="Sig_transdc_His_kin_Hpt_dom"/>
</dbReference>
<dbReference type="CDD" id="cd16916">
    <property type="entry name" value="HATPase_CheA-like"/>
    <property type="match status" value="1"/>
</dbReference>
<keyword evidence="10" id="KW-0902">Two-component regulatory system</keyword>
<keyword evidence="6" id="KW-0808">Transferase</keyword>
<keyword evidence="4" id="KW-0145">Chemotaxis</keyword>
<keyword evidence="9" id="KW-0067">ATP-binding</keyword>
<dbReference type="InterPro" id="IPR037006">
    <property type="entry name" value="CheA-like_homodim_sf"/>
</dbReference>
<dbReference type="Gene3D" id="2.30.30.40">
    <property type="entry name" value="SH3 Domains"/>
    <property type="match status" value="1"/>
</dbReference>
<dbReference type="Pfam" id="PF02895">
    <property type="entry name" value="H-kinase_dim"/>
    <property type="match status" value="1"/>
</dbReference>
<evidence type="ECO:0000256" key="1">
    <source>
        <dbReference type="ARBA" id="ARBA00000085"/>
    </source>
</evidence>
<evidence type="ECO:0000256" key="10">
    <source>
        <dbReference type="ARBA" id="ARBA00023012"/>
    </source>
</evidence>
<dbReference type="SMART" id="SM00260">
    <property type="entry name" value="CheW"/>
    <property type="match status" value="1"/>
</dbReference>
<dbReference type="SUPFAM" id="SSF47226">
    <property type="entry name" value="Histidine-containing phosphotransfer domain, HPT domain"/>
    <property type="match status" value="1"/>
</dbReference>
<evidence type="ECO:0000256" key="9">
    <source>
        <dbReference type="ARBA" id="ARBA00022840"/>
    </source>
</evidence>
<evidence type="ECO:0000256" key="11">
    <source>
        <dbReference type="ARBA" id="ARBA00035100"/>
    </source>
</evidence>
<keyword evidence="8" id="KW-0418">Kinase</keyword>
<dbReference type="SMART" id="SM01231">
    <property type="entry name" value="H-kinase_dim"/>
    <property type="match status" value="1"/>
</dbReference>
<feature type="domain" description="CheW-like" evidence="14">
    <location>
        <begin position="575"/>
        <end position="710"/>
    </location>
</feature>
<evidence type="ECO:0000259" key="14">
    <source>
        <dbReference type="PROSITE" id="PS50851"/>
    </source>
</evidence>
<dbReference type="Pfam" id="PF01627">
    <property type="entry name" value="Hpt"/>
    <property type="match status" value="1"/>
</dbReference>
<evidence type="ECO:0000256" key="6">
    <source>
        <dbReference type="ARBA" id="ARBA00022679"/>
    </source>
</evidence>
<dbReference type="PROSITE" id="PS50109">
    <property type="entry name" value="HIS_KIN"/>
    <property type="match status" value="1"/>
</dbReference>
<dbReference type="Proteomes" id="UP000316584">
    <property type="component" value="Chromosome"/>
</dbReference>
<dbReference type="Gene3D" id="1.10.287.560">
    <property type="entry name" value="Histidine kinase CheA-like, homodimeric domain"/>
    <property type="match status" value="1"/>
</dbReference>
<dbReference type="SUPFAM" id="SSF55874">
    <property type="entry name" value="ATPase domain of HSP90 chaperone/DNA topoisomerase II/histidine kinase"/>
    <property type="match status" value="1"/>
</dbReference>
<evidence type="ECO:0000256" key="7">
    <source>
        <dbReference type="ARBA" id="ARBA00022741"/>
    </source>
</evidence>
<feature type="modified residue" description="Phosphohistidine" evidence="12">
    <location>
        <position position="47"/>
    </location>
</feature>
<name>A0A518N3D8_9GAMM</name>
<dbReference type="SMART" id="SM00073">
    <property type="entry name" value="HPT"/>
    <property type="match status" value="1"/>
</dbReference>
<comment type="function">
    <text evidence="11">Involved in the transmission of sensory signals from the chemoreceptors to the flagellar motors. CheA is autophosphorylated; it can transfer its phosphate group to either CheB or CheY.</text>
</comment>
<keyword evidence="5 12" id="KW-0597">Phosphoprotein</keyword>
<dbReference type="Gene3D" id="3.30.565.10">
    <property type="entry name" value="Histidine kinase-like ATPase, C-terminal domain"/>
    <property type="match status" value="1"/>
</dbReference>
<dbReference type="InterPro" id="IPR051315">
    <property type="entry name" value="Bact_Chemotaxis_CheA"/>
</dbReference>
<dbReference type="GO" id="GO:0000155">
    <property type="term" value="F:phosphorelay sensor kinase activity"/>
    <property type="evidence" value="ECO:0007669"/>
    <property type="project" value="InterPro"/>
</dbReference>
<dbReference type="SUPFAM" id="SSF50341">
    <property type="entry name" value="CheW-like"/>
    <property type="match status" value="1"/>
</dbReference>
<evidence type="ECO:0000259" key="15">
    <source>
        <dbReference type="PROSITE" id="PS50894"/>
    </source>
</evidence>
<feature type="domain" description="HPt" evidence="15">
    <location>
        <begin position="1"/>
        <end position="104"/>
    </location>
</feature>
<dbReference type="Pfam" id="PF02518">
    <property type="entry name" value="HATPase_c"/>
    <property type="match status" value="1"/>
</dbReference>
<feature type="domain" description="Histidine kinase" evidence="13">
    <location>
        <begin position="373"/>
        <end position="580"/>
    </location>
</feature>
<dbReference type="RefSeq" id="WP_144891169.1">
    <property type="nucleotide sequence ID" value="NZ_CP042218.1"/>
</dbReference>
<dbReference type="InterPro" id="IPR036097">
    <property type="entry name" value="HisK_dim/P_sf"/>
</dbReference>
<comment type="catalytic activity">
    <reaction evidence="1">
        <text>ATP + protein L-histidine = ADP + protein N-phospho-L-histidine.</text>
        <dbReference type="EC" id="2.7.13.3"/>
    </reaction>
</comment>
<dbReference type="PRINTS" id="PR00344">
    <property type="entry name" value="BCTRLSENSOR"/>
</dbReference>
<keyword evidence="7" id="KW-0547">Nucleotide-binding</keyword>
<evidence type="ECO:0000313" key="17">
    <source>
        <dbReference type="Proteomes" id="UP000316584"/>
    </source>
</evidence>
<evidence type="ECO:0000256" key="12">
    <source>
        <dbReference type="PROSITE-ProRule" id="PRU00110"/>
    </source>
</evidence>
<dbReference type="FunFam" id="3.30.565.10:FF:000016">
    <property type="entry name" value="Chemotaxis protein CheA, putative"/>
    <property type="match status" value="1"/>
</dbReference>
<dbReference type="InterPro" id="IPR004105">
    <property type="entry name" value="CheA-like_dim"/>
</dbReference>
<dbReference type="AlphaFoldDB" id="A0A518N3D8"/>
<dbReference type="PANTHER" id="PTHR43395:SF10">
    <property type="entry name" value="CHEMOTAXIS PROTEIN CHEA"/>
    <property type="match status" value="1"/>
</dbReference>
<evidence type="ECO:0000256" key="5">
    <source>
        <dbReference type="ARBA" id="ARBA00022553"/>
    </source>
</evidence>
<reference evidence="16 17" key="1">
    <citation type="submission" date="2019-07" db="EMBL/GenBank/DDBJ databases">
        <title>Full genome sequence of Luteimonas sp. Gr-4.</title>
        <authorList>
            <person name="Im W.-T."/>
        </authorList>
    </citation>
    <scope>NUCLEOTIDE SEQUENCE [LARGE SCALE GENOMIC DNA]</scope>
    <source>
        <strain evidence="16 17">Gr-4</strain>
    </source>
</reference>
<evidence type="ECO:0000313" key="16">
    <source>
        <dbReference type="EMBL" id="QDW66430.1"/>
    </source>
</evidence>
<dbReference type="SMART" id="SM00387">
    <property type="entry name" value="HATPase_c"/>
    <property type="match status" value="1"/>
</dbReference>
<evidence type="ECO:0000256" key="4">
    <source>
        <dbReference type="ARBA" id="ARBA00022500"/>
    </source>
</evidence>
<dbReference type="Pfam" id="PF01584">
    <property type="entry name" value="CheW"/>
    <property type="match status" value="1"/>
</dbReference>
<evidence type="ECO:0000259" key="13">
    <source>
        <dbReference type="PROSITE" id="PS50109"/>
    </source>
</evidence>
<dbReference type="InterPro" id="IPR004358">
    <property type="entry name" value="Sig_transdc_His_kin-like_C"/>
</dbReference>
<dbReference type="InterPro" id="IPR036061">
    <property type="entry name" value="CheW-like_dom_sf"/>
</dbReference>
<dbReference type="InterPro" id="IPR003594">
    <property type="entry name" value="HATPase_dom"/>
</dbReference>
<dbReference type="OrthoDB" id="9803176at2"/>
<dbReference type="GO" id="GO:0005524">
    <property type="term" value="F:ATP binding"/>
    <property type="evidence" value="ECO:0007669"/>
    <property type="project" value="UniProtKB-KW"/>
</dbReference>
<evidence type="ECO:0000256" key="3">
    <source>
        <dbReference type="ARBA" id="ARBA00021495"/>
    </source>
</evidence>
<sequence length="720" mass="77641">MNLVERARQTFFGECRDLLLEMEEAIALLAINPGDRPALDAVFRAAHTIKGSGGLFELDHLVGFTHQLEGALDHAREGRLDLDAGTISLLLQCRDHLETLVDRAVAGVEPDAVSIDQGDVLLARLSDLLDDACAAAMEALPLSSSPVAETQRWEEEAETWHISVRFGADLFRKGLSPVPVLRWLGTLGRLTHITTLAEAMPPAERMDPEACYLGLEIRLHSQAGKEEIEQAFEFVREDCELRMLPPGSRIEDYLRLIDERPEDPRRLGEILVACGAITARELATMLELQAAEDGGTAARPPLGELAVRSGMAPPEVVEAALSRQQEARQRTGENQLIRVQSEKLDRLIDRVGELVVASAGVGQSAAMVGEGGLLEAASAMARLVEDIREDAMRLRMVEIGETFSRFRRVVREISRQLGKDIELSITGASTELDKNLVEQIAEPLTHLVRNAIDHGIEPAAERRLRGKPERGSIHLAARHEAGSVVIEIGDDGGGLDRARILARAIQRGLIPEDETLTDTEAWNLIFAPGFSTAERVTDLSGRGVGMDVVKRSIEALHGSIEIESDAGAGTTFRIRLPLTLAIIGGFLMGVAGTHYVAPLDTVVECVELAPGVGAAGYLDLRGEVLPLLHLRRHFGLGGESGRRQSVVVVSSQGTRAGLVVDRLEGELQAVIKPMGELFARLVGISGTTILGSGAVALLLDVPSLLASVGSGRHDAAVRTH</sequence>
<organism evidence="16 17">
    <name type="scientific">Luteimonas granuli</name>
    <dbReference type="NCBI Taxonomy" id="1176533"/>
    <lineage>
        <taxon>Bacteria</taxon>
        <taxon>Pseudomonadati</taxon>
        <taxon>Pseudomonadota</taxon>
        <taxon>Gammaproteobacteria</taxon>
        <taxon>Lysobacterales</taxon>
        <taxon>Lysobacteraceae</taxon>
        <taxon>Luteimonas</taxon>
    </lineage>
</organism>
<dbReference type="InterPro" id="IPR002545">
    <property type="entry name" value="CheW-lke_dom"/>
</dbReference>
<dbReference type="SUPFAM" id="SSF47384">
    <property type="entry name" value="Homodimeric domain of signal transducing histidine kinase"/>
    <property type="match status" value="1"/>
</dbReference>
<dbReference type="InterPro" id="IPR036890">
    <property type="entry name" value="HATPase_C_sf"/>
</dbReference>
<accession>A0A518N3D8</accession>
<dbReference type="PANTHER" id="PTHR43395">
    <property type="entry name" value="SENSOR HISTIDINE KINASE CHEA"/>
    <property type="match status" value="1"/>
</dbReference>
<gene>
    <name evidence="16" type="ORF">FPZ22_05575</name>
</gene>
<protein>
    <recommendedName>
        <fullName evidence="3">Chemotaxis protein CheA</fullName>
        <ecNumber evidence="2">2.7.13.3</ecNumber>
    </recommendedName>
</protein>
<dbReference type="EC" id="2.7.13.3" evidence="2"/>
<keyword evidence="17" id="KW-1185">Reference proteome</keyword>
<evidence type="ECO:0000256" key="2">
    <source>
        <dbReference type="ARBA" id="ARBA00012438"/>
    </source>
</evidence>
<dbReference type="EMBL" id="CP042218">
    <property type="protein sequence ID" value="QDW66430.1"/>
    <property type="molecule type" value="Genomic_DNA"/>
</dbReference>
<dbReference type="GO" id="GO:0006935">
    <property type="term" value="P:chemotaxis"/>
    <property type="evidence" value="ECO:0007669"/>
    <property type="project" value="UniProtKB-KW"/>
</dbReference>
<dbReference type="InterPro" id="IPR036641">
    <property type="entry name" value="HPT_dom_sf"/>
</dbReference>
<dbReference type="PROSITE" id="PS50894">
    <property type="entry name" value="HPT"/>
    <property type="match status" value="1"/>
</dbReference>